<evidence type="ECO:0000313" key="1">
    <source>
        <dbReference type="EMBL" id="EEE66989.1"/>
    </source>
</evidence>
<protein>
    <submittedName>
        <fullName evidence="1">Uncharacterized protein</fullName>
    </submittedName>
</protein>
<proteinExistence type="predicted"/>
<dbReference type="AlphaFoldDB" id="B9FWQ2"/>
<reference evidence="1" key="2">
    <citation type="submission" date="2008-12" db="EMBL/GenBank/DDBJ databases">
        <title>Improved gene annotation of the rice (Oryza sativa) genomes.</title>
        <authorList>
            <person name="Wang J."/>
            <person name="Li R."/>
            <person name="Fan W."/>
            <person name="Huang Q."/>
            <person name="Zhang J."/>
            <person name="Zhou Y."/>
            <person name="Hu Y."/>
            <person name="Zi S."/>
            <person name="Li J."/>
            <person name="Ni P."/>
            <person name="Zheng H."/>
            <person name="Zhang Y."/>
            <person name="Zhao M."/>
            <person name="Hao Q."/>
            <person name="McDermott J."/>
            <person name="Samudrala R."/>
            <person name="Kristiansen K."/>
            <person name="Wong G.K.-S."/>
        </authorList>
    </citation>
    <scope>NUCLEOTIDE SEQUENCE</scope>
</reference>
<name>B9FWQ2_ORYSJ</name>
<gene>
    <name evidence="1" type="ORF">OsJ_23895</name>
</gene>
<accession>B9FWQ2</accession>
<dbReference type="EMBL" id="CM000144">
    <property type="protein sequence ID" value="EEE66989.1"/>
    <property type="molecule type" value="Genomic_DNA"/>
</dbReference>
<reference evidence="1" key="1">
    <citation type="journal article" date="2005" name="PLoS Biol.">
        <title>The genomes of Oryza sativa: a history of duplications.</title>
        <authorList>
            <person name="Yu J."/>
            <person name="Wang J."/>
            <person name="Lin W."/>
            <person name="Li S."/>
            <person name="Li H."/>
            <person name="Zhou J."/>
            <person name="Ni P."/>
            <person name="Dong W."/>
            <person name="Hu S."/>
            <person name="Zeng C."/>
            <person name="Zhang J."/>
            <person name="Zhang Y."/>
            <person name="Li R."/>
            <person name="Xu Z."/>
            <person name="Li S."/>
            <person name="Li X."/>
            <person name="Zheng H."/>
            <person name="Cong L."/>
            <person name="Lin L."/>
            <person name="Yin J."/>
            <person name="Geng J."/>
            <person name="Li G."/>
            <person name="Shi J."/>
            <person name="Liu J."/>
            <person name="Lv H."/>
            <person name="Li J."/>
            <person name="Wang J."/>
            <person name="Deng Y."/>
            <person name="Ran L."/>
            <person name="Shi X."/>
            <person name="Wang X."/>
            <person name="Wu Q."/>
            <person name="Li C."/>
            <person name="Ren X."/>
            <person name="Wang J."/>
            <person name="Wang X."/>
            <person name="Li D."/>
            <person name="Liu D."/>
            <person name="Zhang X."/>
            <person name="Ji Z."/>
            <person name="Zhao W."/>
            <person name="Sun Y."/>
            <person name="Zhang Z."/>
            <person name="Bao J."/>
            <person name="Han Y."/>
            <person name="Dong L."/>
            <person name="Ji J."/>
            <person name="Chen P."/>
            <person name="Wu S."/>
            <person name="Liu J."/>
            <person name="Xiao Y."/>
            <person name="Bu D."/>
            <person name="Tan J."/>
            <person name="Yang L."/>
            <person name="Ye C."/>
            <person name="Zhang J."/>
            <person name="Xu J."/>
            <person name="Zhou Y."/>
            <person name="Yu Y."/>
            <person name="Zhang B."/>
            <person name="Zhuang S."/>
            <person name="Wei H."/>
            <person name="Liu B."/>
            <person name="Lei M."/>
            <person name="Yu H."/>
            <person name="Li Y."/>
            <person name="Xu H."/>
            <person name="Wei S."/>
            <person name="He X."/>
            <person name="Fang L."/>
            <person name="Zhang Z."/>
            <person name="Zhang Y."/>
            <person name="Huang X."/>
            <person name="Su Z."/>
            <person name="Tong W."/>
            <person name="Li J."/>
            <person name="Tong Z."/>
            <person name="Li S."/>
            <person name="Ye J."/>
            <person name="Wang L."/>
            <person name="Fang L."/>
            <person name="Lei T."/>
            <person name="Chen C."/>
            <person name="Chen H."/>
            <person name="Xu Z."/>
            <person name="Li H."/>
            <person name="Huang H."/>
            <person name="Zhang F."/>
            <person name="Xu H."/>
            <person name="Li N."/>
            <person name="Zhao C."/>
            <person name="Li S."/>
            <person name="Dong L."/>
            <person name="Huang Y."/>
            <person name="Li L."/>
            <person name="Xi Y."/>
            <person name="Qi Q."/>
            <person name="Li W."/>
            <person name="Zhang B."/>
            <person name="Hu W."/>
            <person name="Zhang Y."/>
            <person name="Tian X."/>
            <person name="Jiao Y."/>
            <person name="Liang X."/>
            <person name="Jin J."/>
            <person name="Gao L."/>
            <person name="Zheng W."/>
            <person name="Hao B."/>
            <person name="Liu S."/>
            <person name="Wang W."/>
            <person name="Yuan L."/>
            <person name="Cao M."/>
            <person name="McDermott J."/>
            <person name="Samudrala R."/>
            <person name="Wang J."/>
            <person name="Wong G.K."/>
            <person name="Yang H."/>
        </authorList>
    </citation>
    <scope>NUCLEOTIDE SEQUENCE [LARGE SCALE GENOMIC DNA]</scope>
</reference>
<dbReference type="Proteomes" id="UP000007752">
    <property type="component" value="Chromosome 7"/>
</dbReference>
<sequence>MDDIFNQYGMQLAKCMEVIDNLAARFEARKTQPAPSHVMPTNSPAWHDEFLIKHDEHTTDTNGMVTKSSYTCEIIRIVLWCALNNCEPNSKVLDPGFGIFKTDRVPYILCADNIIPNTICTAPIKEMELKP</sequence>
<organism evidence="1">
    <name type="scientific">Oryza sativa subsp. japonica</name>
    <name type="common">Rice</name>
    <dbReference type="NCBI Taxonomy" id="39947"/>
    <lineage>
        <taxon>Eukaryota</taxon>
        <taxon>Viridiplantae</taxon>
        <taxon>Streptophyta</taxon>
        <taxon>Embryophyta</taxon>
        <taxon>Tracheophyta</taxon>
        <taxon>Spermatophyta</taxon>
        <taxon>Magnoliopsida</taxon>
        <taxon>Liliopsida</taxon>
        <taxon>Poales</taxon>
        <taxon>Poaceae</taxon>
        <taxon>BOP clade</taxon>
        <taxon>Oryzoideae</taxon>
        <taxon>Oryzeae</taxon>
        <taxon>Oryzinae</taxon>
        <taxon>Oryza</taxon>
        <taxon>Oryza sativa</taxon>
    </lineage>
</organism>